<dbReference type="GO" id="GO:0046872">
    <property type="term" value="F:metal ion binding"/>
    <property type="evidence" value="ECO:0007669"/>
    <property type="project" value="UniProtKB-KW"/>
</dbReference>
<feature type="binding site" evidence="8">
    <location>
        <position position="376"/>
    </location>
    <ligand>
        <name>[4Fe-4S] cluster</name>
        <dbReference type="ChEBI" id="CHEBI:49883"/>
        <label>1</label>
    </ligand>
</feature>
<dbReference type="Pfam" id="PF01512">
    <property type="entry name" value="Complex1_51K"/>
    <property type="match status" value="1"/>
</dbReference>
<keyword evidence="7 8" id="KW-0411">Iron-sulfur</keyword>
<evidence type="ECO:0000259" key="9">
    <source>
        <dbReference type="PROSITE" id="PS51379"/>
    </source>
</evidence>
<keyword evidence="2 8" id="KW-0004">4Fe-4S</keyword>
<dbReference type="PANTHER" id="PTHR43034:SF2">
    <property type="entry name" value="ION-TRANSLOCATING OXIDOREDUCTASE COMPLEX SUBUNIT C"/>
    <property type="match status" value="1"/>
</dbReference>
<feature type="binding site" evidence="8">
    <location>
        <position position="379"/>
    </location>
    <ligand>
        <name>[4Fe-4S] cluster</name>
        <dbReference type="ChEBI" id="CHEBI:49883"/>
        <label>1</label>
    </ligand>
</feature>
<dbReference type="PROSITE" id="PS00198">
    <property type="entry name" value="4FE4S_FER_1"/>
    <property type="match status" value="1"/>
</dbReference>
<dbReference type="GO" id="GO:0005886">
    <property type="term" value="C:plasma membrane"/>
    <property type="evidence" value="ECO:0007669"/>
    <property type="project" value="UniProtKB-SubCell"/>
</dbReference>
<keyword evidence="8" id="KW-1278">Translocase</keyword>
<feature type="binding site" evidence="8">
    <location>
        <position position="422"/>
    </location>
    <ligand>
        <name>[4Fe-4S] cluster</name>
        <dbReference type="ChEBI" id="CHEBI:49883"/>
        <label>1</label>
    </ligand>
</feature>
<keyword evidence="5 8" id="KW-0249">Electron transport</keyword>
<dbReference type="InterPro" id="IPR011538">
    <property type="entry name" value="Nuo51_FMN-bd"/>
</dbReference>
<organism evidence="10">
    <name type="scientific">Phascolarctobacterium faecium</name>
    <dbReference type="NCBI Taxonomy" id="33025"/>
    <lineage>
        <taxon>Bacteria</taxon>
        <taxon>Bacillati</taxon>
        <taxon>Bacillota</taxon>
        <taxon>Negativicutes</taxon>
        <taxon>Acidaminococcales</taxon>
        <taxon>Acidaminococcaceae</taxon>
        <taxon>Phascolarctobacterium</taxon>
    </lineage>
</organism>
<evidence type="ECO:0000313" key="10">
    <source>
        <dbReference type="EMBL" id="CDB44988.1"/>
    </source>
</evidence>
<comment type="similarity">
    <text evidence="8">Belongs to the 4Fe4S bacterial-type ferredoxin family. RnfC subfamily.</text>
</comment>
<feature type="binding site" evidence="8">
    <location>
        <position position="412"/>
    </location>
    <ligand>
        <name>[4Fe-4S] cluster</name>
        <dbReference type="ChEBI" id="CHEBI:49883"/>
        <label>2</label>
    </ligand>
</feature>
<name>R6I491_9FIRM</name>
<feature type="domain" description="4Fe-4S ferredoxin-type" evidence="9">
    <location>
        <begin position="363"/>
        <end position="392"/>
    </location>
</feature>
<dbReference type="Pfam" id="PF10531">
    <property type="entry name" value="SLBB"/>
    <property type="match status" value="1"/>
</dbReference>
<dbReference type="NCBIfam" id="TIGR01945">
    <property type="entry name" value="rnfC"/>
    <property type="match status" value="1"/>
</dbReference>
<dbReference type="InterPro" id="IPR017900">
    <property type="entry name" value="4Fe4S_Fe_S_CS"/>
</dbReference>
<feature type="binding site" evidence="8">
    <location>
        <position position="418"/>
    </location>
    <ligand>
        <name>[4Fe-4S] cluster</name>
        <dbReference type="ChEBI" id="CHEBI:49883"/>
        <label>2</label>
    </ligand>
</feature>
<evidence type="ECO:0000256" key="2">
    <source>
        <dbReference type="ARBA" id="ARBA00022485"/>
    </source>
</evidence>
<feature type="binding site" evidence="8">
    <location>
        <position position="415"/>
    </location>
    <ligand>
        <name>[4Fe-4S] cluster</name>
        <dbReference type="ChEBI" id="CHEBI:49883"/>
        <label>2</label>
    </ligand>
</feature>
<dbReference type="PANTHER" id="PTHR43034">
    <property type="entry name" value="ION-TRANSLOCATING OXIDOREDUCTASE COMPLEX SUBUNIT C"/>
    <property type="match status" value="1"/>
</dbReference>
<proteinExistence type="inferred from homology"/>
<feature type="binding site" evidence="8">
    <location>
        <position position="373"/>
    </location>
    <ligand>
        <name>[4Fe-4S] cluster</name>
        <dbReference type="ChEBI" id="CHEBI:49883"/>
        <label>1</label>
    </ligand>
</feature>
<dbReference type="Gene3D" id="3.30.70.20">
    <property type="match status" value="1"/>
</dbReference>
<comment type="subunit">
    <text evidence="8">The complex is composed of six subunits: RnfA, RnfB, RnfC, RnfD, RnfE and RnfG.</text>
</comment>
<protein>
    <recommendedName>
        <fullName evidence="8">Ion-translocating oxidoreductase complex subunit C</fullName>
        <ecNumber evidence="8">7.-.-.-</ecNumber>
    </recommendedName>
    <alternativeName>
        <fullName evidence="8">Rnf electron transport complex subunit C</fullName>
    </alternativeName>
</protein>
<dbReference type="STRING" id="1262914.BN533_02208"/>
<dbReference type="NCBIfam" id="NF003454">
    <property type="entry name" value="PRK05035.1"/>
    <property type="match status" value="1"/>
</dbReference>
<evidence type="ECO:0000256" key="5">
    <source>
        <dbReference type="ARBA" id="ARBA00022982"/>
    </source>
</evidence>
<dbReference type="InterPro" id="IPR010208">
    <property type="entry name" value="Ion_transpt_RnfC/RsxC"/>
</dbReference>
<evidence type="ECO:0000256" key="4">
    <source>
        <dbReference type="ARBA" id="ARBA00022737"/>
    </source>
</evidence>
<keyword evidence="1 8" id="KW-0813">Transport</keyword>
<dbReference type="Gene3D" id="3.10.20.600">
    <property type="match status" value="1"/>
</dbReference>
<keyword evidence="4 8" id="KW-0677">Repeat</keyword>
<comment type="caution">
    <text evidence="10">The sequence shown here is derived from an EMBL/GenBank/DDBJ whole genome shotgun (WGS) entry which is preliminary data.</text>
</comment>
<dbReference type="GO" id="GO:0051539">
    <property type="term" value="F:4 iron, 4 sulfur cluster binding"/>
    <property type="evidence" value="ECO:0007669"/>
    <property type="project" value="UniProtKB-KW"/>
</dbReference>
<sequence>MFSRLHTFIGGTHIDAAKNLTAELPIEAIPAPEKVVLPLSMHIGAPAKPLVQPGEKVYLGQKIAEAQGAVSSNIHASVSGMVVGSERRFLPNGTVAACMVIKNDGQDTLDPTITPRESGLVLPPDEIRQLLAEKGIVGMGGATFPTHVKYAPQSSGRIIDTVILNGIECEPFITADYRILIEHADEVIRGLKYFLKASLANKGIIAIEDNKPRAIELFNQLTADDPNISVVVCPEKYPQGSERHLIYAVTGRVVPERALPSAVGVIVDNVATAMQAALAVKDDLPCYERIVTVSGNAVHKPGNYRVRIGTLYSHLVEQGAQGLKNDPARIISGGPMMGFSLHSLDFPVLKGTGGLLLFDHQSELAKLPPENPCVRCGKCVDTCPMFLEPTQLFKAVKRRDWPAALAGHVGTCIECGSCAYNCPAHIPLVQYIRMGKQFILTDGFGGHNPYYKK</sequence>
<dbReference type="SUPFAM" id="SSF142019">
    <property type="entry name" value="Nqo1 FMN-binding domain-like"/>
    <property type="match status" value="1"/>
</dbReference>
<accession>R6I491</accession>
<dbReference type="HAMAP" id="MF_00461">
    <property type="entry name" value="RsxC_RnfC"/>
    <property type="match status" value="1"/>
</dbReference>
<dbReference type="GeneID" id="49405936"/>
<comment type="subcellular location">
    <subcellularLocation>
        <location evidence="8">Cell membrane</location>
        <topology evidence="8">Peripheral membrane protein</topology>
    </subcellularLocation>
</comment>
<feature type="binding site" evidence="8">
    <location>
        <position position="383"/>
    </location>
    <ligand>
        <name>[4Fe-4S] cluster</name>
        <dbReference type="ChEBI" id="CHEBI:49883"/>
        <label>2</label>
    </ligand>
</feature>
<dbReference type="HOGENOM" id="CLU_010808_6_0_9"/>
<dbReference type="GO" id="GO:0009055">
    <property type="term" value="F:electron transfer activity"/>
    <property type="evidence" value="ECO:0007669"/>
    <property type="project" value="InterPro"/>
</dbReference>
<keyword evidence="8" id="KW-1003">Cell membrane</keyword>
<dbReference type="Pfam" id="PF13183">
    <property type="entry name" value="Fer4_8"/>
    <property type="match status" value="1"/>
</dbReference>
<dbReference type="SUPFAM" id="SSF46548">
    <property type="entry name" value="alpha-helical ferredoxin"/>
    <property type="match status" value="1"/>
</dbReference>
<dbReference type="Gene3D" id="3.40.50.11540">
    <property type="entry name" value="NADH-ubiquinone oxidoreductase 51kDa subunit"/>
    <property type="match status" value="1"/>
</dbReference>
<keyword evidence="6 8" id="KW-0408">Iron</keyword>
<dbReference type="Pfam" id="PF13375">
    <property type="entry name" value="RnfC_N"/>
    <property type="match status" value="1"/>
</dbReference>
<accession>A0A3G9H4G9</accession>
<dbReference type="AlphaFoldDB" id="R6I491"/>
<dbReference type="PROSITE" id="PS51379">
    <property type="entry name" value="4FE4S_FER_2"/>
    <property type="match status" value="1"/>
</dbReference>
<dbReference type="EMBL" id="CBDS010000005">
    <property type="protein sequence ID" value="CDB44988.1"/>
    <property type="molecule type" value="Genomic_DNA"/>
</dbReference>
<dbReference type="eggNOG" id="COG4656">
    <property type="taxonomic scope" value="Bacteria"/>
</dbReference>
<evidence type="ECO:0000256" key="6">
    <source>
        <dbReference type="ARBA" id="ARBA00023004"/>
    </source>
</evidence>
<evidence type="ECO:0000256" key="7">
    <source>
        <dbReference type="ARBA" id="ARBA00023014"/>
    </source>
</evidence>
<dbReference type="EC" id="7.-.-.-" evidence="8"/>
<dbReference type="InterPro" id="IPR019554">
    <property type="entry name" value="Soluble_ligand-bd"/>
</dbReference>
<comment type="cofactor">
    <cofactor evidence="8">
        <name>[4Fe-4S] cluster</name>
        <dbReference type="ChEBI" id="CHEBI:49883"/>
    </cofactor>
    <text evidence="8">Binds 2 [4Fe-4S] clusters per subunit.</text>
</comment>
<dbReference type="InterPro" id="IPR017896">
    <property type="entry name" value="4Fe4S_Fe-S-bd"/>
</dbReference>
<comment type="function">
    <text evidence="8">Part of a membrane-bound complex that couples electron transfer with translocation of ions across the membrane.</text>
</comment>
<reference evidence="10" key="1">
    <citation type="submission" date="2012-11" db="EMBL/GenBank/DDBJ databases">
        <title>Dependencies among metagenomic species, viruses, plasmids and units of genetic variation.</title>
        <authorList>
            <person name="Nielsen H.B."/>
            <person name="Almeida M."/>
            <person name="Juncker A.S."/>
            <person name="Rasmussen S."/>
            <person name="Li J."/>
            <person name="Sunagawa S."/>
            <person name="Plichta D."/>
            <person name="Gautier L."/>
            <person name="Le Chatelier E."/>
            <person name="Peletier E."/>
            <person name="Bonde I."/>
            <person name="Nielsen T."/>
            <person name="Manichanh C."/>
            <person name="Arumugam M."/>
            <person name="Batto J."/>
            <person name="Santos M.B.Q.D."/>
            <person name="Blom N."/>
            <person name="Borruel N."/>
            <person name="Burgdorf K.S."/>
            <person name="Boumezbeur F."/>
            <person name="Casellas F."/>
            <person name="Dore J."/>
            <person name="Guarner F."/>
            <person name="Hansen T."/>
            <person name="Hildebrand F."/>
            <person name="Kaas R.S."/>
            <person name="Kennedy S."/>
            <person name="Kristiansen K."/>
            <person name="Kultima J.R."/>
            <person name="Leonard P."/>
            <person name="Levenez F."/>
            <person name="Lund O."/>
            <person name="Moumen B."/>
            <person name="Le Paslier D."/>
            <person name="Pons N."/>
            <person name="Pedersen O."/>
            <person name="Prifti E."/>
            <person name="Qin J."/>
            <person name="Raes J."/>
            <person name="Tap J."/>
            <person name="Tims S."/>
            <person name="Ussery D.W."/>
            <person name="Yamada T."/>
            <person name="MetaHit consortium"/>
            <person name="Renault P."/>
            <person name="Sicheritz-Ponten T."/>
            <person name="Bork P."/>
            <person name="Wang J."/>
            <person name="Brunak S."/>
            <person name="Ehrlich S.D."/>
        </authorList>
    </citation>
    <scope>NUCLEOTIDE SEQUENCE [LARGE SCALE GENOMIC DNA]</scope>
</reference>
<evidence type="ECO:0000256" key="1">
    <source>
        <dbReference type="ARBA" id="ARBA00022448"/>
    </source>
</evidence>
<keyword evidence="8" id="KW-0472">Membrane</keyword>
<dbReference type="InterPro" id="IPR037225">
    <property type="entry name" value="Nuo51_FMN-bd_sf"/>
</dbReference>
<keyword evidence="3 8" id="KW-0479">Metal-binding</keyword>
<dbReference type="RefSeq" id="WP_021719107.1">
    <property type="nucleotide sequence ID" value="NZ_AP019004.1"/>
</dbReference>
<dbReference type="GO" id="GO:0022900">
    <property type="term" value="P:electron transport chain"/>
    <property type="evidence" value="ECO:0007669"/>
    <property type="project" value="UniProtKB-UniRule"/>
</dbReference>
<evidence type="ECO:0000256" key="3">
    <source>
        <dbReference type="ARBA" id="ARBA00022723"/>
    </source>
</evidence>
<gene>
    <name evidence="8" type="primary">rnfC</name>
    <name evidence="10" type="ORF">BN533_02208</name>
</gene>
<evidence type="ECO:0000256" key="8">
    <source>
        <dbReference type="HAMAP-Rule" id="MF_00461"/>
    </source>
</evidence>
<dbReference type="InterPro" id="IPR026902">
    <property type="entry name" value="RnfC_N"/>
</dbReference>